<dbReference type="CDD" id="cd03216">
    <property type="entry name" value="ABC_Carb_Monos_I"/>
    <property type="match status" value="1"/>
</dbReference>
<keyword evidence="1" id="KW-0813">Transport</keyword>
<dbReference type="Gene3D" id="3.40.50.300">
    <property type="entry name" value="P-loop containing nucleotide triphosphate hydrolases"/>
    <property type="match status" value="1"/>
</dbReference>
<organism evidence="7 8">
    <name type="scientific">Pseudotabrizicola sediminis</name>
    <dbReference type="NCBI Taxonomy" id="2486418"/>
    <lineage>
        <taxon>Bacteria</taxon>
        <taxon>Pseudomonadati</taxon>
        <taxon>Pseudomonadota</taxon>
        <taxon>Alphaproteobacteria</taxon>
        <taxon>Rhodobacterales</taxon>
        <taxon>Paracoccaceae</taxon>
        <taxon>Pseudotabrizicola</taxon>
    </lineage>
</organism>
<name>A0ABY2KLL7_9RHOB</name>
<comment type="caution">
    <text evidence="7">The sequence shown here is derived from an EMBL/GenBank/DDBJ whole genome shotgun (WGS) entry which is preliminary data.</text>
</comment>
<dbReference type="PANTHER" id="PTHR43790">
    <property type="entry name" value="CARBOHYDRATE TRANSPORT ATP-BINDING PROTEIN MG119-RELATED"/>
    <property type="match status" value="1"/>
</dbReference>
<evidence type="ECO:0000256" key="1">
    <source>
        <dbReference type="ARBA" id="ARBA00022448"/>
    </source>
</evidence>
<proteinExistence type="predicted"/>
<evidence type="ECO:0000256" key="3">
    <source>
        <dbReference type="ARBA" id="ARBA00022737"/>
    </source>
</evidence>
<accession>A0ABY2KLL7</accession>
<dbReference type="Proteomes" id="UP000297741">
    <property type="component" value="Unassembled WGS sequence"/>
</dbReference>
<protein>
    <submittedName>
        <fullName evidence="7">Sugar ABC transporter ATP-binding protein</fullName>
    </submittedName>
</protein>
<evidence type="ECO:0000259" key="6">
    <source>
        <dbReference type="PROSITE" id="PS50893"/>
    </source>
</evidence>
<dbReference type="PANTHER" id="PTHR43790:SF9">
    <property type="entry name" value="GALACTOFURANOSE TRANSPORTER ATP-BINDING PROTEIN YTFR"/>
    <property type="match status" value="1"/>
</dbReference>
<evidence type="ECO:0000256" key="4">
    <source>
        <dbReference type="ARBA" id="ARBA00022741"/>
    </source>
</evidence>
<gene>
    <name evidence="7" type="ORF">EEB11_17210</name>
</gene>
<feature type="domain" description="ABC transporter" evidence="6">
    <location>
        <begin position="1"/>
        <end position="241"/>
    </location>
</feature>
<keyword evidence="3" id="KW-0677">Repeat</keyword>
<dbReference type="GO" id="GO:0005524">
    <property type="term" value="F:ATP binding"/>
    <property type="evidence" value="ECO:0007669"/>
    <property type="project" value="UniProtKB-KW"/>
</dbReference>
<evidence type="ECO:0000256" key="5">
    <source>
        <dbReference type="ARBA" id="ARBA00022840"/>
    </source>
</evidence>
<dbReference type="PROSITE" id="PS50893">
    <property type="entry name" value="ABC_TRANSPORTER_2"/>
    <property type="match status" value="1"/>
</dbReference>
<keyword evidence="8" id="KW-1185">Reference proteome</keyword>
<keyword evidence="2" id="KW-0762">Sugar transport</keyword>
<dbReference type="SUPFAM" id="SSF52540">
    <property type="entry name" value="P-loop containing nucleoside triphosphate hydrolases"/>
    <property type="match status" value="1"/>
</dbReference>
<dbReference type="SMART" id="SM00382">
    <property type="entry name" value="AAA"/>
    <property type="match status" value="1"/>
</dbReference>
<dbReference type="EMBL" id="RPEM01000015">
    <property type="protein sequence ID" value="TGD41761.1"/>
    <property type="molecule type" value="Genomic_DNA"/>
</dbReference>
<reference evidence="7 8" key="1">
    <citation type="submission" date="2018-11" db="EMBL/GenBank/DDBJ databases">
        <title>Tabrizicola sp. isolated from sediment of alpine lake.</title>
        <authorList>
            <person name="Liu Z."/>
        </authorList>
    </citation>
    <scope>NUCLEOTIDE SEQUENCE [LARGE SCALE GENOMIC DNA]</scope>
    <source>
        <strain evidence="7 8">DRYC-M-16</strain>
    </source>
</reference>
<dbReference type="PROSITE" id="PS00211">
    <property type="entry name" value="ABC_TRANSPORTER_1"/>
    <property type="match status" value="1"/>
</dbReference>
<evidence type="ECO:0000313" key="8">
    <source>
        <dbReference type="Proteomes" id="UP000297741"/>
    </source>
</evidence>
<dbReference type="InterPro" id="IPR027417">
    <property type="entry name" value="P-loop_NTPase"/>
</dbReference>
<dbReference type="InterPro" id="IPR050107">
    <property type="entry name" value="ABC_carbohydrate_import_ATPase"/>
</dbReference>
<dbReference type="InterPro" id="IPR003439">
    <property type="entry name" value="ABC_transporter-like_ATP-bd"/>
</dbReference>
<keyword evidence="5 7" id="KW-0067">ATP-binding</keyword>
<sequence>MRGISKSFGGLRALMDVDLELYPGEVLAIVGDNGAGKSTLIKVLTGVYQADKGEIRIDGKTVQVRSRRDSIDAGIAAVYQNLGLVDSLPAPENVFLGVEPIKRIFGLPFIDNREMRERTIAILRDRVGVSLPNVDEPTRNFSGGQRQAVAIARAINAAELKVLVMDEPTAALGPEETRNTLNLIRAVKERGTSIILISHNLDHVFKVADRVQVMRGGRKAGVAVVANSTRRDVLGMIVGTDVDEDAHV</sequence>
<keyword evidence="4" id="KW-0547">Nucleotide-binding</keyword>
<dbReference type="InterPro" id="IPR017871">
    <property type="entry name" value="ABC_transporter-like_CS"/>
</dbReference>
<dbReference type="InterPro" id="IPR003593">
    <property type="entry name" value="AAA+_ATPase"/>
</dbReference>
<evidence type="ECO:0000256" key="2">
    <source>
        <dbReference type="ARBA" id="ARBA00022597"/>
    </source>
</evidence>
<evidence type="ECO:0000313" key="7">
    <source>
        <dbReference type="EMBL" id="TGD41761.1"/>
    </source>
</evidence>
<dbReference type="Pfam" id="PF00005">
    <property type="entry name" value="ABC_tran"/>
    <property type="match status" value="1"/>
</dbReference>